<dbReference type="InterPro" id="IPR013088">
    <property type="entry name" value="Znf_NHR/GATA"/>
</dbReference>
<dbReference type="GO" id="GO:0003700">
    <property type="term" value="F:DNA-binding transcription factor activity"/>
    <property type="evidence" value="ECO:0007669"/>
    <property type="project" value="InterPro"/>
</dbReference>
<keyword evidence="5" id="KW-0805">Transcription regulation</keyword>
<evidence type="ECO:0000313" key="13">
    <source>
        <dbReference type="Proteomes" id="UP000835052"/>
    </source>
</evidence>
<evidence type="ECO:0000259" key="11">
    <source>
        <dbReference type="PROSITE" id="PS51030"/>
    </source>
</evidence>
<keyword evidence="9" id="KW-0539">Nucleus</keyword>
<reference evidence="12" key="1">
    <citation type="submission" date="2020-10" db="EMBL/GenBank/DDBJ databases">
        <authorList>
            <person name="Kikuchi T."/>
        </authorList>
    </citation>
    <scope>NUCLEOTIDE SEQUENCE</scope>
    <source>
        <strain evidence="12">NKZ352</strain>
    </source>
</reference>
<dbReference type="PRINTS" id="PR00047">
    <property type="entry name" value="STROIDFINGER"/>
</dbReference>
<dbReference type="CDD" id="cd06960">
    <property type="entry name" value="NR_DBD_HNF4A"/>
    <property type="match status" value="1"/>
</dbReference>
<evidence type="ECO:0000256" key="10">
    <source>
        <dbReference type="SAM" id="MobiDB-lite"/>
    </source>
</evidence>
<keyword evidence="13" id="KW-1185">Reference proteome</keyword>
<organism evidence="12 13">
    <name type="scientific">Caenorhabditis auriculariae</name>
    <dbReference type="NCBI Taxonomy" id="2777116"/>
    <lineage>
        <taxon>Eukaryota</taxon>
        <taxon>Metazoa</taxon>
        <taxon>Ecdysozoa</taxon>
        <taxon>Nematoda</taxon>
        <taxon>Chromadorea</taxon>
        <taxon>Rhabditida</taxon>
        <taxon>Rhabditina</taxon>
        <taxon>Rhabditomorpha</taxon>
        <taxon>Rhabditoidea</taxon>
        <taxon>Rhabditidae</taxon>
        <taxon>Peloderinae</taxon>
        <taxon>Caenorhabditis</taxon>
    </lineage>
</organism>
<feature type="domain" description="Nuclear receptor" evidence="11">
    <location>
        <begin position="2"/>
        <end position="77"/>
    </location>
</feature>
<keyword evidence="6" id="KW-0238">DNA-binding</keyword>
<keyword evidence="8" id="KW-0675">Receptor</keyword>
<evidence type="ECO:0000256" key="6">
    <source>
        <dbReference type="ARBA" id="ARBA00023125"/>
    </source>
</evidence>
<evidence type="ECO:0000256" key="8">
    <source>
        <dbReference type="ARBA" id="ARBA00023170"/>
    </source>
</evidence>
<dbReference type="InterPro" id="IPR049636">
    <property type="entry name" value="HNF4-like_DBD"/>
</dbReference>
<feature type="region of interest" description="Disordered" evidence="10">
    <location>
        <begin position="137"/>
        <end position="156"/>
    </location>
</feature>
<evidence type="ECO:0000256" key="2">
    <source>
        <dbReference type="ARBA" id="ARBA00022723"/>
    </source>
</evidence>
<evidence type="ECO:0000256" key="7">
    <source>
        <dbReference type="ARBA" id="ARBA00023163"/>
    </source>
</evidence>
<dbReference type="PANTHER" id="PTHR45680">
    <property type="entry name" value="NUCLEAR HORMONE RECEPTOR FAMILY"/>
    <property type="match status" value="1"/>
</dbReference>
<dbReference type="GO" id="GO:0005634">
    <property type="term" value="C:nucleus"/>
    <property type="evidence" value="ECO:0007669"/>
    <property type="project" value="UniProtKB-SubCell"/>
</dbReference>
<dbReference type="PANTHER" id="PTHR45680:SF31">
    <property type="entry name" value="NR LBD DOMAIN-CONTAINING PROTEIN-RELATED"/>
    <property type="match status" value="1"/>
</dbReference>
<keyword evidence="4" id="KW-0862">Zinc</keyword>
<keyword evidence="3" id="KW-0863">Zinc-finger</keyword>
<dbReference type="SUPFAM" id="SSF57716">
    <property type="entry name" value="Glucocorticoid receptor-like (DNA-binding domain)"/>
    <property type="match status" value="1"/>
</dbReference>
<evidence type="ECO:0000313" key="12">
    <source>
        <dbReference type="EMBL" id="CAD6189000.1"/>
    </source>
</evidence>
<sequence>MDISCSICNNQCRGNNFGVPSCRACAAFFRRTVTENRNYRCRKSFRCVISSEEKKMCKACRYNKCLAVGMKRTAVLKKEGSSPVTSNSPCCSIENKSSTPLCEKNTPTLLALLRNYEVLIKSRRAFFSAIEKWPERERGKSLKGHSFHQNEADPRS</sequence>
<name>A0A8S1H6M3_9PELO</name>
<dbReference type="AlphaFoldDB" id="A0A8S1H6M3"/>
<dbReference type="InterPro" id="IPR051152">
    <property type="entry name" value="C.elegans_Orphan_NR"/>
</dbReference>
<evidence type="ECO:0000256" key="1">
    <source>
        <dbReference type="ARBA" id="ARBA00004123"/>
    </source>
</evidence>
<dbReference type="PROSITE" id="PS51030">
    <property type="entry name" value="NUCLEAR_REC_DBD_2"/>
    <property type="match status" value="1"/>
</dbReference>
<dbReference type="OrthoDB" id="10018779at2759"/>
<keyword evidence="7" id="KW-0804">Transcription</keyword>
<evidence type="ECO:0000256" key="9">
    <source>
        <dbReference type="ARBA" id="ARBA00023242"/>
    </source>
</evidence>
<dbReference type="SMART" id="SM00399">
    <property type="entry name" value="ZnF_C4"/>
    <property type="match status" value="1"/>
</dbReference>
<dbReference type="Pfam" id="PF00105">
    <property type="entry name" value="zf-C4"/>
    <property type="match status" value="1"/>
</dbReference>
<evidence type="ECO:0000256" key="5">
    <source>
        <dbReference type="ARBA" id="ARBA00023015"/>
    </source>
</evidence>
<dbReference type="InterPro" id="IPR001628">
    <property type="entry name" value="Znf_hrmn_rcpt"/>
</dbReference>
<protein>
    <recommendedName>
        <fullName evidence="11">Nuclear receptor domain-containing protein</fullName>
    </recommendedName>
</protein>
<accession>A0A8S1H6M3</accession>
<dbReference type="GO" id="GO:0008270">
    <property type="term" value="F:zinc ion binding"/>
    <property type="evidence" value="ECO:0007669"/>
    <property type="project" value="UniProtKB-KW"/>
</dbReference>
<dbReference type="PROSITE" id="PS00031">
    <property type="entry name" value="NUCLEAR_REC_DBD_1"/>
    <property type="match status" value="1"/>
</dbReference>
<gene>
    <name evidence="12" type="ORF">CAUJ_LOCUS4919</name>
</gene>
<dbReference type="EMBL" id="CAJGYM010000009">
    <property type="protein sequence ID" value="CAD6189000.1"/>
    <property type="molecule type" value="Genomic_DNA"/>
</dbReference>
<dbReference type="Gene3D" id="3.30.50.10">
    <property type="entry name" value="Erythroid Transcription Factor GATA-1, subunit A"/>
    <property type="match status" value="1"/>
</dbReference>
<dbReference type="GO" id="GO:0000978">
    <property type="term" value="F:RNA polymerase II cis-regulatory region sequence-specific DNA binding"/>
    <property type="evidence" value="ECO:0007669"/>
    <property type="project" value="InterPro"/>
</dbReference>
<evidence type="ECO:0000256" key="4">
    <source>
        <dbReference type="ARBA" id="ARBA00022833"/>
    </source>
</evidence>
<proteinExistence type="predicted"/>
<comment type="caution">
    <text evidence="12">The sequence shown here is derived from an EMBL/GenBank/DDBJ whole genome shotgun (WGS) entry which is preliminary data.</text>
</comment>
<keyword evidence="2" id="KW-0479">Metal-binding</keyword>
<evidence type="ECO:0000256" key="3">
    <source>
        <dbReference type="ARBA" id="ARBA00022771"/>
    </source>
</evidence>
<dbReference type="Proteomes" id="UP000835052">
    <property type="component" value="Unassembled WGS sequence"/>
</dbReference>
<comment type="subcellular location">
    <subcellularLocation>
        <location evidence="1">Nucleus</location>
    </subcellularLocation>
</comment>